<reference evidence="1 2" key="1">
    <citation type="submission" date="2018-02" db="EMBL/GenBank/DDBJ databases">
        <title>Complete genome sequencing of Faecalibacterium prausnitzii strains isolated from the human gut.</title>
        <authorList>
            <person name="Fitzgerald B.C."/>
            <person name="Shkoporov A.N."/>
            <person name="Ross P.R."/>
            <person name="Hill C."/>
        </authorList>
    </citation>
    <scope>NUCLEOTIDE SEQUENCE [LARGE SCALE GENOMIC DNA]</scope>
    <source>
        <strain evidence="1 2">APC922/41-1</strain>
    </source>
</reference>
<sequence>MAETVLASLKQLQEIAAKNKEISDNLTGRLETIEKVGPQANVLEGVKVNGKALAIVQKMVDILVTTGSADGTIQVNGVDVSVKGLAQMAYRAQVSQGDLDQALIAILNEKAVKSTTLSGYGIGDAYTKEEVNAKISAVYKPAGSLIFANLPVLGESILGNVYNVTDAFTTNTSFVEGAGSNYPKGTNVVCIKMENTYKWDVLAGFVDISGKVDKETGKGLSTHDFTNTYKTKLDGIAEGANKYVHPTYTVRASGLYKITVDASGHVSNAVAVTKADITALGIPAQDTTYPLASSTQDGRMSKADKAKLDSIDLANVRMATDEEVAALIKEVYGG</sequence>
<keyword evidence="2" id="KW-1185">Reference proteome</keyword>
<evidence type="ECO:0000313" key="1">
    <source>
        <dbReference type="EMBL" id="RAW63473.1"/>
    </source>
</evidence>
<dbReference type="EMBL" id="PRLC01000001">
    <property type="protein sequence ID" value="RAW63473.1"/>
    <property type="molecule type" value="Genomic_DNA"/>
</dbReference>
<proteinExistence type="predicted"/>
<dbReference type="AlphaFoldDB" id="A0A329US95"/>
<dbReference type="RefSeq" id="WP_112143180.1">
    <property type="nucleotide sequence ID" value="NZ_PRLC01000001.1"/>
</dbReference>
<organism evidence="1 2">
    <name type="scientific">Faecalibacterium hattorii</name>
    <dbReference type="NCBI Taxonomy" id="2935520"/>
    <lineage>
        <taxon>Bacteria</taxon>
        <taxon>Bacillati</taxon>
        <taxon>Bacillota</taxon>
        <taxon>Clostridia</taxon>
        <taxon>Eubacteriales</taxon>
        <taxon>Oscillospiraceae</taxon>
        <taxon>Faecalibacterium</taxon>
    </lineage>
</organism>
<gene>
    <name evidence="1" type="ORF">C4N23_00195</name>
</gene>
<protein>
    <submittedName>
        <fullName evidence="1">Uncharacterized protein</fullName>
    </submittedName>
</protein>
<accession>A0A329US95</accession>
<comment type="caution">
    <text evidence="1">The sequence shown here is derived from an EMBL/GenBank/DDBJ whole genome shotgun (WGS) entry which is preliminary data.</text>
</comment>
<evidence type="ECO:0000313" key="2">
    <source>
        <dbReference type="Proteomes" id="UP000250429"/>
    </source>
</evidence>
<name>A0A329US95_9FIRM</name>
<dbReference type="Proteomes" id="UP000250429">
    <property type="component" value="Unassembled WGS sequence"/>
</dbReference>